<feature type="binding site" evidence="7">
    <location>
        <position position="304"/>
    </location>
    <ligand>
        <name>S-adenosyl-L-methionine</name>
        <dbReference type="ChEBI" id="CHEBI:59789"/>
    </ligand>
</feature>
<dbReference type="GO" id="GO:0008173">
    <property type="term" value="F:RNA methyltransferase activity"/>
    <property type="evidence" value="ECO:0007669"/>
    <property type="project" value="InterPro"/>
</dbReference>
<keyword evidence="10" id="KW-1185">Reference proteome</keyword>
<dbReference type="Gene3D" id="3.40.50.150">
    <property type="entry name" value="Vaccinia Virus protein VP39"/>
    <property type="match status" value="1"/>
</dbReference>
<feature type="active site" description="Nucleophile" evidence="7">
    <location>
        <position position="406"/>
    </location>
</feature>
<comment type="function">
    <text evidence="6">May act as RNA methyltransferase.</text>
</comment>
<dbReference type="InterPro" id="IPR035926">
    <property type="entry name" value="NusB-like_sf"/>
</dbReference>
<dbReference type="OrthoDB" id="9810297at2"/>
<dbReference type="PROSITE" id="PS01153">
    <property type="entry name" value="NOL1_NOP2_SUN"/>
    <property type="match status" value="1"/>
</dbReference>
<keyword evidence="5 7" id="KW-0694">RNA-binding</keyword>
<evidence type="ECO:0000256" key="2">
    <source>
        <dbReference type="ARBA" id="ARBA00022603"/>
    </source>
</evidence>
<gene>
    <name evidence="9" type="ORF">DFJ64_3772</name>
</gene>
<dbReference type="Pfam" id="PF01189">
    <property type="entry name" value="Methyltr_RsmB-F"/>
    <property type="match status" value="1"/>
</dbReference>
<dbReference type="InterPro" id="IPR018314">
    <property type="entry name" value="RsmB/NOL1/NOP2-like_CS"/>
</dbReference>
<comment type="caution">
    <text evidence="9">The sequence shown here is derived from an EMBL/GenBank/DDBJ whole genome shotgun (WGS) entry which is preliminary data.</text>
</comment>
<dbReference type="Gene3D" id="1.10.940.10">
    <property type="entry name" value="NusB-like"/>
    <property type="match status" value="1"/>
</dbReference>
<dbReference type="PANTHER" id="PTHR22807:SF53">
    <property type="entry name" value="RIBOSOMAL RNA SMALL SUBUNIT METHYLTRANSFERASE B-RELATED"/>
    <property type="match status" value="1"/>
</dbReference>
<evidence type="ECO:0000256" key="6">
    <source>
        <dbReference type="ARBA" id="ARBA00059465"/>
    </source>
</evidence>
<dbReference type="InterPro" id="IPR001678">
    <property type="entry name" value="MeTrfase_RsmB-F_NOP2_dom"/>
</dbReference>
<dbReference type="Pfam" id="PF01029">
    <property type="entry name" value="NusB"/>
    <property type="match status" value="1"/>
</dbReference>
<keyword evidence="3 7" id="KW-0808">Transferase</keyword>
<proteinExistence type="inferred from homology"/>
<sequence length="468" mass="49797">MAPARSRRPQGGRRSGVDDARLAAYHVVHAVSTRDAYANLALAAALREREVTGRDAAFATELTHGTLRWRGTYDEILARCVDRPLDRLDTAVLDVLRLGTHQVLGMRVPAHAAVATSVDLARRVAGRGPSALVNAVLRRVARRDREDWLAEVAPSYDSDPAGHLAIVHAHPRWVVEAFRDALAGSWAETAAALAADNEPAPVTLTAWPGRGEVAELVSAGADPGRYSPYAAVLRHGDPHGLTAVQQGRAGVQDEGSQLVALALAAAPVEGRDTRWLDLCAGPGGKAALLAGLAAERGARLLAVERQPHRASLVARALGCRPGVLGPSGVLGSVIADGTRPAWRAATFDRVLVDAPCTGLGALRRRPEARWRRSPGEVGELHELQVALLQAAVDSVRPGGVVAYATCSPHLTETRQVVDAVLTTRDDAERIDARPSLPGVPDLGDGPDVQLWPHRHGTDAMYLALLRRR</sequence>
<evidence type="ECO:0000259" key="8">
    <source>
        <dbReference type="PROSITE" id="PS51686"/>
    </source>
</evidence>
<dbReference type="FunFam" id="3.40.50.150:FF:000257">
    <property type="entry name" value="16S rRNA methyltransferase"/>
    <property type="match status" value="1"/>
</dbReference>
<dbReference type="EMBL" id="QTUC01000001">
    <property type="protein sequence ID" value="REF38297.1"/>
    <property type="molecule type" value="Genomic_DNA"/>
</dbReference>
<name>A0A3D9V9V6_THECX</name>
<evidence type="ECO:0000313" key="10">
    <source>
        <dbReference type="Proteomes" id="UP000256485"/>
    </source>
</evidence>
<accession>A0A3D9V9V6</accession>
<protein>
    <submittedName>
        <fullName evidence="9">16S rRNA (Cytosine967-C5)-methyltransferase</fullName>
    </submittedName>
</protein>
<evidence type="ECO:0000313" key="9">
    <source>
        <dbReference type="EMBL" id="REF38297.1"/>
    </source>
</evidence>
<dbReference type="PROSITE" id="PS51686">
    <property type="entry name" value="SAM_MT_RSMB_NOP"/>
    <property type="match status" value="1"/>
</dbReference>
<dbReference type="SUPFAM" id="SSF48013">
    <property type="entry name" value="NusB-like"/>
    <property type="match status" value="1"/>
</dbReference>
<dbReference type="GO" id="GO:0006355">
    <property type="term" value="P:regulation of DNA-templated transcription"/>
    <property type="evidence" value="ECO:0007669"/>
    <property type="project" value="InterPro"/>
</dbReference>
<keyword evidence="4 7" id="KW-0949">S-adenosyl-L-methionine</keyword>
<evidence type="ECO:0000256" key="5">
    <source>
        <dbReference type="ARBA" id="ARBA00022884"/>
    </source>
</evidence>
<dbReference type="InterPro" id="IPR006027">
    <property type="entry name" value="NusB_RsmB_TIM44"/>
</dbReference>
<evidence type="ECO:0000256" key="1">
    <source>
        <dbReference type="ARBA" id="ARBA00007494"/>
    </source>
</evidence>
<dbReference type="RefSeq" id="WP_115851613.1">
    <property type="nucleotide sequence ID" value="NZ_QTUC01000001.1"/>
</dbReference>
<feature type="binding site" evidence="7">
    <location>
        <begin position="279"/>
        <end position="285"/>
    </location>
    <ligand>
        <name>S-adenosyl-L-methionine</name>
        <dbReference type="ChEBI" id="CHEBI:59789"/>
    </ligand>
</feature>
<dbReference type="SUPFAM" id="SSF53335">
    <property type="entry name" value="S-adenosyl-L-methionine-dependent methyltransferases"/>
    <property type="match status" value="1"/>
</dbReference>
<dbReference type="PANTHER" id="PTHR22807">
    <property type="entry name" value="NOP2 YEAST -RELATED NOL1/NOP2/FMU SUN DOMAIN-CONTAINING"/>
    <property type="match status" value="1"/>
</dbReference>
<feature type="binding site" evidence="7">
    <location>
        <position position="336"/>
    </location>
    <ligand>
        <name>S-adenosyl-L-methionine</name>
        <dbReference type="ChEBI" id="CHEBI:59789"/>
    </ligand>
</feature>
<evidence type="ECO:0000256" key="3">
    <source>
        <dbReference type="ARBA" id="ARBA00022679"/>
    </source>
</evidence>
<dbReference type="InterPro" id="IPR049560">
    <property type="entry name" value="MeTrfase_RsmB-F_NOP2_cat"/>
</dbReference>
<keyword evidence="2 7" id="KW-0489">Methyltransferase</keyword>
<reference evidence="9 10" key="1">
    <citation type="submission" date="2018-08" db="EMBL/GenBank/DDBJ databases">
        <title>Sequencing the genomes of 1000 actinobacteria strains.</title>
        <authorList>
            <person name="Klenk H.-P."/>
        </authorList>
    </citation>
    <scope>NUCLEOTIDE SEQUENCE [LARGE SCALE GENOMIC DNA]</scope>
    <source>
        <strain evidence="9 10">DSM 22891</strain>
    </source>
</reference>
<organism evidence="9 10">
    <name type="scientific">Thermasporomyces composti</name>
    <dbReference type="NCBI Taxonomy" id="696763"/>
    <lineage>
        <taxon>Bacteria</taxon>
        <taxon>Bacillati</taxon>
        <taxon>Actinomycetota</taxon>
        <taxon>Actinomycetes</taxon>
        <taxon>Propionibacteriales</taxon>
        <taxon>Nocardioidaceae</taxon>
        <taxon>Thermasporomyces</taxon>
    </lineage>
</organism>
<evidence type="ECO:0000256" key="7">
    <source>
        <dbReference type="PROSITE-ProRule" id="PRU01023"/>
    </source>
</evidence>
<dbReference type="AlphaFoldDB" id="A0A3D9V9V6"/>
<dbReference type="InterPro" id="IPR029063">
    <property type="entry name" value="SAM-dependent_MTases_sf"/>
</dbReference>
<dbReference type="InterPro" id="IPR023267">
    <property type="entry name" value="RCMT"/>
</dbReference>
<dbReference type="PRINTS" id="PR02008">
    <property type="entry name" value="RCMTFAMILY"/>
</dbReference>
<dbReference type="GO" id="GO:0001510">
    <property type="term" value="P:RNA methylation"/>
    <property type="evidence" value="ECO:0007669"/>
    <property type="project" value="InterPro"/>
</dbReference>
<comment type="similarity">
    <text evidence="1 7">Belongs to the class I-like SAM-binding methyltransferase superfamily. RsmB/NOP family.</text>
</comment>
<feature type="domain" description="SAM-dependent MTase RsmB/NOP-type" evidence="8">
    <location>
        <begin position="178"/>
        <end position="468"/>
    </location>
</feature>
<dbReference type="Proteomes" id="UP000256485">
    <property type="component" value="Unassembled WGS sequence"/>
</dbReference>
<feature type="binding site" evidence="7">
    <location>
        <position position="353"/>
    </location>
    <ligand>
        <name>S-adenosyl-L-methionine</name>
        <dbReference type="ChEBI" id="CHEBI:59789"/>
    </ligand>
</feature>
<evidence type="ECO:0000256" key="4">
    <source>
        <dbReference type="ARBA" id="ARBA00022691"/>
    </source>
</evidence>
<dbReference type="GO" id="GO:0003723">
    <property type="term" value="F:RNA binding"/>
    <property type="evidence" value="ECO:0007669"/>
    <property type="project" value="UniProtKB-UniRule"/>
</dbReference>